<dbReference type="RefSeq" id="WP_316024409.1">
    <property type="nucleotide sequence ID" value="NZ_JAWDIO010000002.1"/>
</dbReference>
<dbReference type="InterPro" id="IPR005467">
    <property type="entry name" value="His_kinase_dom"/>
</dbReference>
<dbReference type="SUPFAM" id="SSF47384">
    <property type="entry name" value="Homodimeric domain of signal transducing histidine kinase"/>
    <property type="match status" value="1"/>
</dbReference>
<dbReference type="EMBL" id="JAWDIO010000002">
    <property type="protein sequence ID" value="MDU0352698.1"/>
    <property type="molecule type" value="Genomic_DNA"/>
</dbReference>
<evidence type="ECO:0000256" key="2">
    <source>
        <dbReference type="ARBA" id="ARBA00012438"/>
    </source>
</evidence>
<name>A0ABU3SRT9_9ALTE</name>
<dbReference type="GO" id="GO:0016301">
    <property type="term" value="F:kinase activity"/>
    <property type="evidence" value="ECO:0007669"/>
    <property type="project" value="UniProtKB-KW"/>
</dbReference>
<evidence type="ECO:0000256" key="4">
    <source>
        <dbReference type="ARBA" id="ARBA00022679"/>
    </source>
</evidence>
<dbReference type="Pfam" id="PF00512">
    <property type="entry name" value="HisKA"/>
    <property type="match status" value="1"/>
</dbReference>
<comment type="caution">
    <text evidence="9">The sequence shown here is derived from an EMBL/GenBank/DDBJ whole genome shotgun (WGS) entry which is preliminary data.</text>
</comment>
<dbReference type="EC" id="2.7.13.3" evidence="2"/>
<evidence type="ECO:0000259" key="8">
    <source>
        <dbReference type="PROSITE" id="PS50109"/>
    </source>
</evidence>
<dbReference type="PANTHER" id="PTHR45453:SF1">
    <property type="entry name" value="PHOSPHATE REGULON SENSOR PROTEIN PHOR"/>
    <property type="match status" value="1"/>
</dbReference>
<evidence type="ECO:0000256" key="1">
    <source>
        <dbReference type="ARBA" id="ARBA00000085"/>
    </source>
</evidence>
<dbReference type="InterPro" id="IPR003661">
    <property type="entry name" value="HisK_dim/P_dom"/>
</dbReference>
<protein>
    <recommendedName>
        <fullName evidence="2">histidine kinase</fullName>
        <ecNumber evidence="2">2.7.13.3</ecNumber>
    </recommendedName>
</protein>
<evidence type="ECO:0000256" key="6">
    <source>
        <dbReference type="ARBA" id="ARBA00023012"/>
    </source>
</evidence>
<keyword evidence="4" id="KW-0808">Transferase</keyword>
<evidence type="ECO:0000256" key="7">
    <source>
        <dbReference type="SAM" id="Phobius"/>
    </source>
</evidence>
<keyword evidence="7" id="KW-0472">Membrane</keyword>
<dbReference type="InterPro" id="IPR036097">
    <property type="entry name" value="HisK_dim/P_sf"/>
</dbReference>
<dbReference type="InterPro" id="IPR036890">
    <property type="entry name" value="HATPase_C_sf"/>
</dbReference>
<feature type="domain" description="Histidine kinase" evidence="8">
    <location>
        <begin position="264"/>
        <end position="472"/>
    </location>
</feature>
<dbReference type="Gene3D" id="1.10.287.130">
    <property type="match status" value="1"/>
</dbReference>
<keyword evidence="3" id="KW-0597">Phosphoprotein</keyword>
<proteinExistence type="predicted"/>
<dbReference type="SMART" id="SM00387">
    <property type="entry name" value="HATPase_c"/>
    <property type="match status" value="1"/>
</dbReference>
<comment type="catalytic activity">
    <reaction evidence="1">
        <text>ATP + protein L-histidine = ADP + protein N-phospho-L-histidine.</text>
        <dbReference type="EC" id="2.7.13.3"/>
    </reaction>
</comment>
<feature type="transmembrane region" description="Helical" evidence="7">
    <location>
        <begin position="12"/>
        <end position="31"/>
    </location>
</feature>
<sequence>MNSIHKKLSRYLSISISILLISILLATDISVDTWISDQFDRAMVNKAGLLETLVKENEDELEFHFAGEFMLEFEGKENPEYFQLWYKNEVFERSDTLELFEIKDLPRLNVIIGGSVFQNITLPDGRAGRMLYTKFLPQIDSELRGRLGFTSEEIAKHQRPMEFAYALSTEELDYVLWFVDVIFIVTSMLAVFAVRKIVKVVVTRSLQPINEFNNQLSRISLNSDNLEVSVETLPQELVPIAKGVNQFIIENHSLYMREQRITSDIAHEIKTPIAELLNLSEVALKFPHEKQITDRLATDVYEISSRLKHIVNSIMLLQKSSSTHELTKSNVNVIELLSNIIDRENVDNRPVNLLHDATPLAIEINKFALDTVLSNLVNNAFFYSPSGTAIDVLISRAADNKAIIKISNISRQECQEADLQLFFAPLWQKDESRTSTERFGLGLAIVKSYCIKLGATISVSLVGQKITFTVSL</sequence>
<dbReference type="SMART" id="SM00388">
    <property type="entry name" value="HisKA"/>
    <property type="match status" value="1"/>
</dbReference>
<dbReference type="Pfam" id="PF02518">
    <property type="entry name" value="HATPase_c"/>
    <property type="match status" value="1"/>
</dbReference>
<keyword evidence="5 9" id="KW-0418">Kinase</keyword>
<accession>A0ABU3SRT9</accession>
<dbReference type="InterPro" id="IPR003594">
    <property type="entry name" value="HATPase_dom"/>
</dbReference>
<dbReference type="Proteomes" id="UP001247805">
    <property type="component" value="Unassembled WGS sequence"/>
</dbReference>
<evidence type="ECO:0000313" key="9">
    <source>
        <dbReference type="EMBL" id="MDU0352698.1"/>
    </source>
</evidence>
<evidence type="ECO:0000313" key="10">
    <source>
        <dbReference type="Proteomes" id="UP001247805"/>
    </source>
</evidence>
<dbReference type="CDD" id="cd00082">
    <property type="entry name" value="HisKA"/>
    <property type="match status" value="1"/>
</dbReference>
<keyword evidence="6" id="KW-0902">Two-component regulatory system</keyword>
<keyword evidence="7" id="KW-1133">Transmembrane helix</keyword>
<dbReference type="SUPFAM" id="SSF55874">
    <property type="entry name" value="ATPase domain of HSP90 chaperone/DNA topoisomerase II/histidine kinase"/>
    <property type="match status" value="1"/>
</dbReference>
<dbReference type="PROSITE" id="PS50109">
    <property type="entry name" value="HIS_KIN"/>
    <property type="match status" value="1"/>
</dbReference>
<dbReference type="Gene3D" id="3.30.565.10">
    <property type="entry name" value="Histidine kinase-like ATPase, C-terminal domain"/>
    <property type="match status" value="1"/>
</dbReference>
<evidence type="ECO:0000256" key="5">
    <source>
        <dbReference type="ARBA" id="ARBA00022777"/>
    </source>
</evidence>
<feature type="transmembrane region" description="Helical" evidence="7">
    <location>
        <begin position="174"/>
        <end position="194"/>
    </location>
</feature>
<reference evidence="9 10" key="1">
    <citation type="submission" date="2023-10" db="EMBL/GenBank/DDBJ databases">
        <title>Glaciecola aquimarina strain GGW-M5 nov., isolated from a coastal seawater.</title>
        <authorList>
            <person name="Bayburt H."/>
            <person name="Kim J.M."/>
            <person name="Choi B.J."/>
            <person name="Jeon C.O."/>
        </authorList>
    </citation>
    <scope>NUCLEOTIDE SEQUENCE [LARGE SCALE GENOMIC DNA]</scope>
    <source>
        <strain evidence="9 10">KCTC 32108</strain>
    </source>
</reference>
<keyword evidence="7" id="KW-0812">Transmembrane</keyword>
<dbReference type="PANTHER" id="PTHR45453">
    <property type="entry name" value="PHOSPHATE REGULON SENSOR PROTEIN PHOR"/>
    <property type="match status" value="1"/>
</dbReference>
<keyword evidence="10" id="KW-1185">Reference proteome</keyword>
<gene>
    <name evidence="9" type="ORF">RS130_01115</name>
</gene>
<organism evidence="9 10">
    <name type="scientific">Paraglaciecola aquimarina</name>
    <dbReference type="NCBI Taxonomy" id="1235557"/>
    <lineage>
        <taxon>Bacteria</taxon>
        <taxon>Pseudomonadati</taxon>
        <taxon>Pseudomonadota</taxon>
        <taxon>Gammaproteobacteria</taxon>
        <taxon>Alteromonadales</taxon>
        <taxon>Alteromonadaceae</taxon>
        <taxon>Paraglaciecola</taxon>
    </lineage>
</organism>
<dbReference type="InterPro" id="IPR050351">
    <property type="entry name" value="BphY/WalK/GraS-like"/>
</dbReference>
<evidence type="ECO:0000256" key="3">
    <source>
        <dbReference type="ARBA" id="ARBA00022553"/>
    </source>
</evidence>